<evidence type="ECO:0000256" key="1">
    <source>
        <dbReference type="ARBA" id="ARBA00022723"/>
    </source>
</evidence>
<dbReference type="PROSITE" id="PS51379">
    <property type="entry name" value="4FE4S_FER_2"/>
    <property type="match status" value="2"/>
</dbReference>
<sequence length="345" mass="39673">MLVNILSFFSFLNRLNEIDNKFCSIILPYRARSDDDAPPIFSFQKLNNSKVPVLNYYRTIDPTKILFYLFREKVYPIENKNLQRIILGVKACDLKALHLLDKALLQSGFIDPAYKQWRDNTLIISSDCDYLHETCSCNLVNGHPYSENGFDLNLSVVDENFLIQIGSERGQEFVELMKKEITVADSTASDLEIVKANRKKVFNQLIEKNIHLTHSENFSDFRKVDLKSWEEASKECIGCGACTNICPTCYCLILNDESTEKEFIKVRSYDSCQWYGYARVAGGGTPRPKMTDRFRNRYLCKFDYMHKNFAEIGCTGCGRCTEACAAKIDFREVVKNISFLAQEVN</sequence>
<reference evidence="5" key="1">
    <citation type="journal article" date="2020" name="mSystems">
        <title>Genome- and Community-Level Interaction Insights into Carbon Utilization and Element Cycling Functions of Hydrothermarchaeota in Hydrothermal Sediment.</title>
        <authorList>
            <person name="Zhou Z."/>
            <person name="Liu Y."/>
            <person name="Xu W."/>
            <person name="Pan J."/>
            <person name="Luo Z.H."/>
            <person name="Li M."/>
        </authorList>
    </citation>
    <scope>NUCLEOTIDE SEQUENCE [LARGE SCALE GENOMIC DNA]</scope>
    <source>
        <strain evidence="5">SpSt-500</strain>
    </source>
</reference>
<dbReference type="InterPro" id="IPR009051">
    <property type="entry name" value="Helical_ferredxn"/>
</dbReference>
<dbReference type="InterPro" id="IPR017900">
    <property type="entry name" value="4Fe4S_Fe_S_CS"/>
</dbReference>
<feature type="domain" description="4Fe-4S ferredoxin-type" evidence="4">
    <location>
        <begin position="303"/>
        <end position="333"/>
    </location>
</feature>
<feature type="domain" description="4Fe-4S ferredoxin-type" evidence="4">
    <location>
        <begin position="226"/>
        <end position="257"/>
    </location>
</feature>
<dbReference type="PANTHER" id="PTHR40447">
    <property type="entry name" value="ANAEROBIC SULFITE REDUCTASE SUBUNIT A"/>
    <property type="match status" value="1"/>
</dbReference>
<keyword evidence="1" id="KW-0479">Metal-binding</keyword>
<evidence type="ECO:0000313" key="5">
    <source>
        <dbReference type="EMBL" id="HGT48312.1"/>
    </source>
</evidence>
<dbReference type="AlphaFoldDB" id="A0A832G7M1"/>
<gene>
    <name evidence="5" type="ORF">ENS56_09770</name>
</gene>
<accession>A0A832G7M1</accession>
<dbReference type="SUPFAM" id="SSF54862">
    <property type="entry name" value="4Fe-4S ferredoxins"/>
    <property type="match status" value="1"/>
</dbReference>
<keyword evidence="2" id="KW-0408">Iron</keyword>
<dbReference type="GO" id="GO:0046872">
    <property type="term" value="F:metal ion binding"/>
    <property type="evidence" value="ECO:0007669"/>
    <property type="project" value="UniProtKB-KW"/>
</dbReference>
<dbReference type="Pfam" id="PF17179">
    <property type="entry name" value="Fer4_22"/>
    <property type="match status" value="1"/>
</dbReference>
<dbReference type="PANTHER" id="PTHR40447:SF1">
    <property type="entry name" value="ANAEROBIC SULFITE REDUCTASE SUBUNIT A"/>
    <property type="match status" value="1"/>
</dbReference>
<comment type="caution">
    <text evidence="5">The sequence shown here is derived from an EMBL/GenBank/DDBJ whole genome shotgun (WGS) entry which is preliminary data.</text>
</comment>
<dbReference type="EMBL" id="DSVI01000014">
    <property type="protein sequence ID" value="HGT48312.1"/>
    <property type="molecule type" value="Genomic_DNA"/>
</dbReference>
<dbReference type="InterPro" id="IPR017896">
    <property type="entry name" value="4Fe4S_Fe-S-bd"/>
</dbReference>
<name>A0A832G7M1_9BACT</name>
<dbReference type="GO" id="GO:0051536">
    <property type="term" value="F:iron-sulfur cluster binding"/>
    <property type="evidence" value="ECO:0007669"/>
    <property type="project" value="UniProtKB-KW"/>
</dbReference>
<evidence type="ECO:0000256" key="3">
    <source>
        <dbReference type="ARBA" id="ARBA00023014"/>
    </source>
</evidence>
<protein>
    <recommendedName>
        <fullName evidence="4">4Fe-4S ferredoxin-type domain-containing protein</fullName>
    </recommendedName>
</protein>
<keyword evidence="3" id="KW-0411">Iron-sulfur</keyword>
<evidence type="ECO:0000256" key="2">
    <source>
        <dbReference type="ARBA" id="ARBA00023004"/>
    </source>
</evidence>
<dbReference type="Gene3D" id="1.10.1060.10">
    <property type="entry name" value="Alpha-helical ferredoxin"/>
    <property type="match status" value="1"/>
</dbReference>
<evidence type="ECO:0000259" key="4">
    <source>
        <dbReference type="PROSITE" id="PS51379"/>
    </source>
</evidence>
<proteinExistence type="predicted"/>
<dbReference type="PROSITE" id="PS00198">
    <property type="entry name" value="4FE4S_FER_1"/>
    <property type="match status" value="1"/>
</dbReference>
<organism evidence="5">
    <name type="scientific">Ignavibacterium album</name>
    <dbReference type="NCBI Taxonomy" id="591197"/>
    <lineage>
        <taxon>Bacteria</taxon>
        <taxon>Pseudomonadati</taxon>
        <taxon>Ignavibacteriota</taxon>
        <taxon>Ignavibacteria</taxon>
        <taxon>Ignavibacteriales</taxon>
        <taxon>Ignavibacteriaceae</taxon>
        <taxon>Ignavibacterium</taxon>
    </lineage>
</organism>